<comment type="similarity">
    <text evidence="1">Belongs to the amidase family.</text>
</comment>
<accession>A0A1B9ABT5</accession>
<dbReference type="Gene3D" id="3.90.1300.10">
    <property type="entry name" value="Amidase signature (AS) domain"/>
    <property type="match status" value="1"/>
</dbReference>
<dbReference type="InterPro" id="IPR023631">
    <property type="entry name" value="Amidase_dom"/>
</dbReference>
<dbReference type="PANTHER" id="PTHR11895">
    <property type="entry name" value="TRANSAMIDASE"/>
    <property type="match status" value="1"/>
</dbReference>
<dbReference type="Proteomes" id="UP000092578">
    <property type="component" value="Unassembled WGS sequence"/>
</dbReference>
<comment type="caution">
    <text evidence="3">The sequence shown here is derived from an EMBL/GenBank/DDBJ whole genome shotgun (WGS) entry which is preliminary data.</text>
</comment>
<sequence length="459" mass="50047">MKNRTIRELKAHYQKKELSPVEVTNSYLERINQHKDLNAYITVCADQALKQAEISEKKFLANDVTGLLEGIPLSYKDNLYTKGIRTTSGSKIEENFIPETDAGAVHTLQREGAINLGKVGLHEYAFGITSNNPFYGPVRNPWNKAYTPGGSSGGSGAAVAASLCMASIGTDTGGSIRIPAASCGIVGLKPTYSLVEATGVTNISWSLDHVGPLTRNVDDLAMMMEALTGLSYSDYLQEDIRGLRVGVPVHYFNEHIDKEILALYQEALNHLASLGAVLIEIDIPFTESDLALVSVLAISEAGFVHEKSLNTAIDQFGLDVRAAVEASRTFSALDYIKALKRKAEITEQFEKLFQQIDVMASPTLPATAQKIGVEEFEIDGRREPTFDAMIRYPSVFNLTGQPALSLPIGLTKNGLPAGLQLAAATFNEKLLIRAGYAYEQAFLQEFYQTREALEGSLTN</sequence>
<evidence type="ECO:0000313" key="4">
    <source>
        <dbReference type="Proteomes" id="UP000092578"/>
    </source>
</evidence>
<dbReference type="InterPro" id="IPR036928">
    <property type="entry name" value="AS_sf"/>
</dbReference>
<evidence type="ECO:0000256" key="1">
    <source>
        <dbReference type="ARBA" id="ARBA00009199"/>
    </source>
</evidence>
<dbReference type="InterPro" id="IPR020556">
    <property type="entry name" value="Amidase_CS"/>
</dbReference>
<evidence type="ECO:0000259" key="2">
    <source>
        <dbReference type="Pfam" id="PF01425"/>
    </source>
</evidence>
<dbReference type="SUPFAM" id="SSF75304">
    <property type="entry name" value="Amidase signature (AS) enzymes"/>
    <property type="match status" value="1"/>
</dbReference>
<gene>
    <name evidence="3" type="ORF">A8F95_16175</name>
</gene>
<feature type="domain" description="Amidase" evidence="2">
    <location>
        <begin position="22"/>
        <end position="431"/>
    </location>
</feature>
<organism evidence="3 4">
    <name type="scientific">Pseudobacillus wudalianchiensis</name>
    <dbReference type="NCBI Taxonomy" id="1743143"/>
    <lineage>
        <taxon>Bacteria</taxon>
        <taxon>Bacillati</taxon>
        <taxon>Bacillota</taxon>
        <taxon>Bacilli</taxon>
        <taxon>Bacillales</taxon>
        <taxon>Bacillaceae</taxon>
        <taxon>Pseudobacillus</taxon>
    </lineage>
</organism>
<dbReference type="InterPro" id="IPR000120">
    <property type="entry name" value="Amidase"/>
</dbReference>
<dbReference type="GO" id="GO:0003824">
    <property type="term" value="F:catalytic activity"/>
    <property type="evidence" value="ECO:0007669"/>
    <property type="project" value="InterPro"/>
</dbReference>
<protein>
    <submittedName>
        <fullName evidence="3">Amidase</fullName>
    </submittedName>
</protein>
<dbReference type="RefSeq" id="WP_065412125.1">
    <property type="nucleotide sequence ID" value="NZ_MAYT01000031.1"/>
</dbReference>
<keyword evidence="4" id="KW-1185">Reference proteome</keyword>
<dbReference type="Pfam" id="PF01425">
    <property type="entry name" value="Amidase"/>
    <property type="match status" value="1"/>
</dbReference>
<proteinExistence type="inferred from homology"/>
<dbReference type="PANTHER" id="PTHR11895:SF7">
    <property type="entry name" value="GLUTAMYL-TRNA(GLN) AMIDOTRANSFERASE SUBUNIT A, MITOCHONDRIAL"/>
    <property type="match status" value="1"/>
</dbReference>
<evidence type="ECO:0000313" key="3">
    <source>
        <dbReference type="EMBL" id="OCA81295.1"/>
    </source>
</evidence>
<dbReference type="AlphaFoldDB" id="A0A1B9ABT5"/>
<reference evidence="4" key="1">
    <citation type="submission" date="2016-05" db="EMBL/GenBank/DDBJ databases">
        <authorList>
            <person name="Liu B."/>
            <person name="Wang J."/>
            <person name="Zhu Y."/>
            <person name="Liu G."/>
            <person name="Chen Q."/>
            <person name="Chen Z."/>
            <person name="Lan J."/>
            <person name="Che J."/>
            <person name="Ge C."/>
            <person name="Shi H."/>
            <person name="Pan Z."/>
            <person name="Liu X."/>
        </authorList>
    </citation>
    <scope>NUCLEOTIDE SEQUENCE [LARGE SCALE GENOMIC DNA]</scope>
    <source>
        <strain evidence="4">FJAT-27215</strain>
    </source>
</reference>
<dbReference type="PROSITE" id="PS00571">
    <property type="entry name" value="AMIDASES"/>
    <property type="match status" value="1"/>
</dbReference>
<dbReference type="EMBL" id="MAYT01000031">
    <property type="protein sequence ID" value="OCA81295.1"/>
    <property type="molecule type" value="Genomic_DNA"/>
</dbReference>
<name>A0A1B9ABT5_9BACI</name>